<keyword evidence="4" id="KW-1185">Reference proteome</keyword>
<keyword evidence="2" id="KW-0812">Transmembrane</keyword>
<keyword evidence="2" id="KW-1133">Transmembrane helix</keyword>
<dbReference type="Proteomes" id="UP000005408">
    <property type="component" value="Unassembled WGS sequence"/>
</dbReference>
<evidence type="ECO:0000256" key="2">
    <source>
        <dbReference type="SAM" id="Phobius"/>
    </source>
</evidence>
<protein>
    <submittedName>
        <fullName evidence="3">Uncharacterized protein</fullName>
    </submittedName>
</protein>
<reference evidence="3" key="1">
    <citation type="submission" date="2022-08" db="UniProtKB">
        <authorList>
            <consortium name="EnsemblMetazoa"/>
        </authorList>
    </citation>
    <scope>IDENTIFICATION</scope>
    <source>
        <strain evidence="3">05x7-T-G4-1.051#20</strain>
    </source>
</reference>
<dbReference type="EnsemblMetazoa" id="G21162.2">
    <property type="protein sequence ID" value="G21162.2:cds"/>
    <property type="gene ID" value="G21162"/>
</dbReference>
<sequence>MILYFVELTLFYHLIDLKVTASTHRSPCLETQKWKAFKLLCGQNQTLYVKHHHIRNAHKTPNYTTDCDGQGIGSRGVTLPLNKEITYHSSMFAQTVNSCNNKRECTLHRTYFEKMEESLPSSSNTYHLVSLCHSVEYECIPDFEVVQNCTHEVGNEYKQFYLKLLGVKGNFSCQIVGRILGIEILQTHLTGIRISSNGILLYEHQKINTGVYGESFSLLTNQLTIEVQDAIIYSYILLKVQLGATASHVQTWRYSHGMTTENTKDTGFRDQSNFSPLIWVNTVITIMISLLMVLSIIQQQRLLKSKSTEIHVKAADKNFVLRNSLTYGGDIKIEIHNAKCMCDQPSKLEIGKKSHYHKSVPYLTEPETNSTKEQQSPSSVKCEAPRGEEELYIDMLPSA</sequence>
<evidence type="ECO:0000313" key="4">
    <source>
        <dbReference type="Proteomes" id="UP000005408"/>
    </source>
</evidence>
<accession>A0A8W8JUW6</accession>
<evidence type="ECO:0000313" key="3">
    <source>
        <dbReference type="EnsemblMetazoa" id="G21162.2:cds"/>
    </source>
</evidence>
<feature type="compositionally biased region" description="Polar residues" evidence="1">
    <location>
        <begin position="366"/>
        <end position="379"/>
    </location>
</feature>
<organism evidence="3 4">
    <name type="scientific">Magallana gigas</name>
    <name type="common">Pacific oyster</name>
    <name type="synonym">Crassostrea gigas</name>
    <dbReference type="NCBI Taxonomy" id="29159"/>
    <lineage>
        <taxon>Eukaryota</taxon>
        <taxon>Metazoa</taxon>
        <taxon>Spiralia</taxon>
        <taxon>Lophotrochozoa</taxon>
        <taxon>Mollusca</taxon>
        <taxon>Bivalvia</taxon>
        <taxon>Autobranchia</taxon>
        <taxon>Pteriomorphia</taxon>
        <taxon>Ostreida</taxon>
        <taxon>Ostreoidea</taxon>
        <taxon>Ostreidae</taxon>
        <taxon>Magallana</taxon>
    </lineage>
</organism>
<name>A0A8W8JUW6_MAGGI</name>
<feature type="region of interest" description="Disordered" evidence="1">
    <location>
        <begin position="361"/>
        <end position="385"/>
    </location>
</feature>
<feature type="transmembrane region" description="Helical" evidence="2">
    <location>
        <begin position="277"/>
        <end position="297"/>
    </location>
</feature>
<evidence type="ECO:0000256" key="1">
    <source>
        <dbReference type="SAM" id="MobiDB-lite"/>
    </source>
</evidence>
<proteinExistence type="predicted"/>
<dbReference type="AlphaFoldDB" id="A0A8W8JUW6"/>
<dbReference type="OMA" id="NCTHEVG"/>
<keyword evidence="2" id="KW-0472">Membrane</keyword>
<dbReference type="OrthoDB" id="6204885at2759"/>